<proteinExistence type="predicted"/>
<gene>
    <name evidence="3" type="ORF">ACFPM7_25675</name>
</gene>
<evidence type="ECO:0000313" key="4">
    <source>
        <dbReference type="Proteomes" id="UP001596157"/>
    </source>
</evidence>
<feature type="signal peptide" evidence="1">
    <location>
        <begin position="1"/>
        <end position="29"/>
    </location>
</feature>
<dbReference type="Proteomes" id="UP001596157">
    <property type="component" value="Unassembled WGS sequence"/>
</dbReference>
<protein>
    <recommendedName>
        <fullName evidence="2">AMIN-like domain-containing protein</fullName>
    </recommendedName>
</protein>
<feature type="chain" id="PRO_5045731657" description="AMIN-like domain-containing protein" evidence="1">
    <location>
        <begin position="30"/>
        <end position="186"/>
    </location>
</feature>
<dbReference type="EMBL" id="JBHSKF010000017">
    <property type="protein sequence ID" value="MFC5290456.1"/>
    <property type="molecule type" value="Genomic_DNA"/>
</dbReference>
<evidence type="ECO:0000313" key="3">
    <source>
        <dbReference type="EMBL" id="MFC5290456.1"/>
    </source>
</evidence>
<organism evidence="3 4">
    <name type="scientific">Actinokineospora guangxiensis</name>
    <dbReference type="NCBI Taxonomy" id="1490288"/>
    <lineage>
        <taxon>Bacteria</taxon>
        <taxon>Bacillati</taxon>
        <taxon>Actinomycetota</taxon>
        <taxon>Actinomycetes</taxon>
        <taxon>Pseudonocardiales</taxon>
        <taxon>Pseudonocardiaceae</taxon>
        <taxon>Actinokineospora</taxon>
    </lineage>
</organism>
<reference evidence="4" key="1">
    <citation type="journal article" date="2019" name="Int. J. Syst. Evol. Microbiol.">
        <title>The Global Catalogue of Microorganisms (GCM) 10K type strain sequencing project: providing services to taxonomists for standard genome sequencing and annotation.</title>
        <authorList>
            <consortium name="The Broad Institute Genomics Platform"/>
            <consortium name="The Broad Institute Genome Sequencing Center for Infectious Disease"/>
            <person name="Wu L."/>
            <person name="Ma J."/>
        </authorList>
    </citation>
    <scope>NUCLEOTIDE SEQUENCE [LARGE SCALE GENOMIC DNA]</scope>
    <source>
        <strain evidence="4">CCUG 59778</strain>
    </source>
</reference>
<name>A0ABW0EUP0_9PSEU</name>
<dbReference type="InterPro" id="IPR056303">
    <property type="entry name" value="AMIN-like"/>
</dbReference>
<feature type="domain" description="AMIN-like" evidence="2">
    <location>
        <begin position="52"/>
        <end position="183"/>
    </location>
</feature>
<accession>A0ABW0EUP0</accession>
<keyword evidence="4" id="KW-1185">Reference proteome</keyword>
<evidence type="ECO:0000259" key="2">
    <source>
        <dbReference type="Pfam" id="PF24837"/>
    </source>
</evidence>
<evidence type="ECO:0000256" key="1">
    <source>
        <dbReference type="SAM" id="SignalP"/>
    </source>
</evidence>
<dbReference type="Pfam" id="PF24837">
    <property type="entry name" value="AMIN-like"/>
    <property type="match status" value="1"/>
</dbReference>
<comment type="caution">
    <text evidence="3">The sequence shown here is derived from an EMBL/GenBank/DDBJ whole genome shotgun (WGS) entry which is preliminary data.</text>
</comment>
<keyword evidence="1" id="KW-0732">Signal</keyword>
<dbReference type="RefSeq" id="WP_378250349.1">
    <property type="nucleotide sequence ID" value="NZ_JBHSKF010000017.1"/>
</dbReference>
<sequence length="186" mass="19526">MRGKWGRRIAAAVIAVGAVAALTSGTAAATQGYCGLSWGSLPKTAAPSTTGELTGVRGGRHQCWDRLVIDVRSPGADGYTVRYVDQVYMDGSGELVPLRGGAKLQIVATAPAYNEAGAPTYTPANRAELVNVGGWDTFRQVAWAGSFEGQTTVGLGVRARLPFRVLVLDGPGTGSRLVIDVAHRWE</sequence>